<accession>A0A1X7SNW4</accession>
<sequence length="129" mass="14672">MFNKGVKYQAYLKRVVETKRINDEKKMETLQINDDDQNDDDNLYPFDSFNTLGAIGFSVYDNPFMEVSNLLMSTSGVCDLTKTTQTKTTLEDTTKQSKLGEGLCYMDDSEPLDTESEDNEESSHGIREV</sequence>
<dbReference type="EnsemblMetazoa" id="Aqu2.1.03795_001">
    <property type="protein sequence ID" value="Aqu2.1.03795_001"/>
    <property type="gene ID" value="Aqu2.1.03795"/>
</dbReference>
<protein>
    <submittedName>
        <fullName evidence="2">Uncharacterized protein</fullName>
    </submittedName>
</protein>
<organism evidence="2">
    <name type="scientific">Amphimedon queenslandica</name>
    <name type="common">Sponge</name>
    <dbReference type="NCBI Taxonomy" id="400682"/>
    <lineage>
        <taxon>Eukaryota</taxon>
        <taxon>Metazoa</taxon>
        <taxon>Porifera</taxon>
        <taxon>Demospongiae</taxon>
        <taxon>Heteroscleromorpha</taxon>
        <taxon>Haplosclerida</taxon>
        <taxon>Niphatidae</taxon>
        <taxon>Amphimedon</taxon>
    </lineage>
</organism>
<dbReference type="AlphaFoldDB" id="A0A1X7SNW4"/>
<reference evidence="2" key="1">
    <citation type="submission" date="2017-05" db="UniProtKB">
        <authorList>
            <consortium name="EnsemblMetazoa"/>
        </authorList>
    </citation>
    <scope>IDENTIFICATION</scope>
</reference>
<proteinExistence type="predicted"/>
<feature type="compositionally biased region" description="Acidic residues" evidence="1">
    <location>
        <begin position="107"/>
        <end position="120"/>
    </location>
</feature>
<evidence type="ECO:0000313" key="2">
    <source>
        <dbReference type="EnsemblMetazoa" id="Aqu2.1.03795_001"/>
    </source>
</evidence>
<evidence type="ECO:0000256" key="1">
    <source>
        <dbReference type="SAM" id="MobiDB-lite"/>
    </source>
</evidence>
<name>A0A1X7SNW4_AMPQE</name>
<feature type="region of interest" description="Disordered" evidence="1">
    <location>
        <begin position="87"/>
        <end position="129"/>
    </location>
</feature>
<dbReference type="InParanoid" id="A0A1X7SNW4"/>